<feature type="transmembrane region" description="Helical" evidence="8">
    <location>
        <begin position="271"/>
        <end position="292"/>
    </location>
</feature>
<dbReference type="Gene3D" id="1.20.1560.10">
    <property type="entry name" value="ABC transporter type 1, transmembrane domain"/>
    <property type="match status" value="1"/>
</dbReference>
<evidence type="ECO:0000256" key="8">
    <source>
        <dbReference type="SAM" id="Phobius"/>
    </source>
</evidence>
<keyword evidence="5 8" id="KW-1133">Transmembrane helix</keyword>
<evidence type="ECO:0000256" key="3">
    <source>
        <dbReference type="ARBA" id="ARBA00022741"/>
    </source>
</evidence>
<dbReference type="GO" id="GO:0005524">
    <property type="term" value="F:ATP binding"/>
    <property type="evidence" value="ECO:0007669"/>
    <property type="project" value="UniProtKB-KW"/>
</dbReference>
<evidence type="ECO:0000256" key="1">
    <source>
        <dbReference type="ARBA" id="ARBA00004651"/>
    </source>
</evidence>
<dbReference type="InterPro" id="IPR036640">
    <property type="entry name" value="ABC1_TM_sf"/>
</dbReference>
<comment type="subcellular location">
    <subcellularLocation>
        <location evidence="1">Cell membrane</location>
        <topology evidence="1">Multi-pass membrane protein</topology>
    </subcellularLocation>
</comment>
<evidence type="ECO:0000256" key="4">
    <source>
        <dbReference type="ARBA" id="ARBA00022840"/>
    </source>
</evidence>
<keyword evidence="3" id="KW-0547">Nucleotide-binding</keyword>
<evidence type="ECO:0000313" key="12">
    <source>
        <dbReference type="Proteomes" id="UP000647017"/>
    </source>
</evidence>
<gene>
    <name evidence="11" type="ORF">Van01_51220</name>
</gene>
<dbReference type="PROSITE" id="PS50893">
    <property type="entry name" value="ABC_TRANSPORTER_2"/>
    <property type="match status" value="1"/>
</dbReference>
<dbReference type="InterPro" id="IPR027417">
    <property type="entry name" value="P-loop_NTPase"/>
</dbReference>
<protein>
    <submittedName>
        <fullName evidence="11">ABC transporter ATP-binding protein</fullName>
    </submittedName>
</protein>
<dbReference type="InterPro" id="IPR039421">
    <property type="entry name" value="Type_1_exporter"/>
</dbReference>
<keyword evidence="12" id="KW-1185">Reference proteome</keyword>
<feature type="domain" description="ABC transporter" evidence="9">
    <location>
        <begin position="356"/>
        <end position="589"/>
    </location>
</feature>
<dbReference type="SUPFAM" id="SSF90123">
    <property type="entry name" value="ABC transporter transmembrane region"/>
    <property type="match status" value="1"/>
</dbReference>
<comment type="caution">
    <text evidence="11">The sequence shown here is derived from an EMBL/GenBank/DDBJ whole genome shotgun (WGS) entry which is preliminary data.</text>
</comment>
<feature type="transmembrane region" description="Helical" evidence="8">
    <location>
        <begin position="299"/>
        <end position="320"/>
    </location>
</feature>
<evidence type="ECO:0000259" key="10">
    <source>
        <dbReference type="PROSITE" id="PS50929"/>
    </source>
</evidence>
<evidence type="ECO:0000313" key="11">
    <source>
        <dbReference type="EMBL" id="GIJ11908.1"/>
    </source>
</evidence>
<organism evidence="11 12">
    <name type="scientific">Micromonospora andamanensis</name>
    <dbReference type="NCBI Taxonomy" id="1287068"/>
    <lineage>
        <taxon>Bacteria</taxon>
        <taxon>Bacillati</taxon>
        <taxon>Actinomycetota</taxon>
        <taxon>Actinomycetes</taxon>
        <taxon>Micromonosporales</taxon>
        <taxon>Micromonosporaceae</taxon>
        <taxon>Micromonospora</taxon>
    </lineage>
</organism>
<keyword evidence="2 8" id="KW-0812">Transmembrane</keyword>
<dbReference type="SUPFAM" id="SSF52540">
    <property type="entry name" value="P-loop containing nucleoside triphosphate hydrolases"/>
    <property type="match status" value="1"/>
</dbReference>
<dbReference type="PROSITE" id="PS50929">
    <property type="entry name" value="ABC_TM1F"/>
    <property type="match status" value="1"/>
</dbReference>
<feature type="transmembrane region" description="Helical" evidence="8">
    <location>
        <begin position="184"/>
        <end position="203"/>
    </location>
</feature>
<evidence type="ECO:0000256" key="7">
    <source>
        <dbReference type="SAM" id="MobiDB-lite"/>
    </source>
</evidence>
<evidence type="ECO:0000256" key="2">
    <source>
        <dbReference type="ARBA" id="ARBA00022692"/>
    </source>
</evidence>
<proteinExistence type="predicted"/>
<accession>A0ABQ4I1V4</accession>
<reference evidence="11 12" key="1">
    <citation type="submission" date="2021-01" db="EMBL/GenBank/DDBJ databases">
        <title>Whole genome shotgun sequence of Verrucosispora andamanensis NBRC 109075.</title>
        <authorList>
            <person name="Komaki H."/>
            <person name="Tamura T."/>
        </authorList>
    </citation>
    <scope>NUCLEOTIDE SEQUENCE [LARGE SCALE GENOMIC DNA]</scope>
    <source>
        <strain evidence="11 12">NBRC 109075</strain>
    </source>
</reference>
<evidence type="ECO:0000259" key="9">
    <source>
        <dbReference type="PROSITE" id="PS50893"/>
    </source>
</evidence>
<dbReference type="Proteomes" id="UP000647017">
    <property type="component" value="Unassembled WGS sequence"/>
</dbReference>
<keyword evidence="6 8" id="KW-0472">Membrane</keyword>
<feature type="domain" description="ABC transmembrane type-1" evidence="10">
    <location>
        <begin position="43"/>
        <end position="324"/>
    </location>
</feature>
<dbReference type="InterPro" id="IPR003593">
    <property type="entry name" value="AAA+_ATPase"/>
</dbReference>
<keyword evidence="4 11" id="KW-0067">ATP-binding</keyword>
<dbReference type="InterPro" id="IPR017871">
    <property type="entry name" value="ABC_transporter-like_CS"/>
</dbReference>
<feature type="region of interest" description="Disordered" evidence="7">
    <location>
        <begin position="1"/>
        <end position="27"/>
    </location>
</feature>
<dbReference type="InterPro" id="IPR003439">
    <property type="entry name" value="ABC_transporter-like_ATP-bd"/>
</dbReference>
<dbReference type="PANTHER" id="PTHR24221:SF654">
    <property type="entry name" value="ATP-BINDING CASSETTE SUB-FAMILY B MEMBER 6"/>
    <property type="match status" value="1"/>
</dbReference>
<feature type="transmembrane region" description="Helical" evidence="8">
    <location>
        <begin position="155"/>
        <end position="177"/>
    </location>
</feature>
<feature type="transmembrane region" description="Helical" evidence="8">
    <location>
        <begin position="42"/>
        <end position="68"/>
    </location>
</feature>
<dbReference type="EMBL" id="BOOZ01000039">
    <property type="protein sequence ID" value="GIJ11908.1"/>
    <property type="molecule type" value="Genomic_DNA"/>
</dbReference>
<evidence type="ECO:0000256" key="5">
    <source>
        <dbReference type="ARBA" id="ARBA00022989"/>
    </source>
</evidence>
<dbReference type="PANTHER" id="PTHR24221">
    <property type="entry name" value="ATP-BINDING CASSETTE SUB-FAMILY B"/>
    <property type="match status" value="1"/>
</dbReference>
<dbReference type="Pfam" id="PF00005">
    <property type="entry name" value="ABC_tran"/>
    <property type="match status" value="1"/>
</dbReference>
<dbReference type="Gene3D" id="3.40.50.300">
    <property type="entry name" value="P-loop containing nucleotide triphosphate hydrolases"/>
    <property type="match status" value="1"/>
</dbReference>
<name>A0ABQ4I1V4_9ACTN</name>
<dbReference type="Pfam" id="PF00664">
    <property type="entry name" value="ABC_membrane"/>
    <property type="match status" value="1"/>
</dbReference>
<dbReference type="PROSITE" id="PS00211">
    <property type="entry name" value="ABC_TRANSPORTER_1"/>
    <property type="match status" value="1"/>
</dbReference>
<sequence length="598" mass="63173">MDRGGAVSTAVEDPVATRQAPPEQAEKSGGLGVVLTPVRGQLVVAAVLQLIGAVAGLAPYIAVVEIARDFLGAAVVDRDAVWLCVVVAAVGFVVRTICATTAYTISHVADADVGLKIRRDTARRLSRVPLGWFTERSSGQVKRVLADDVAAVHHAVAHVVNDLVAAVVTPLIALGYLFWLDWRLALLCLGPLVVWFGLVAYMMRDEGERTARWSAELDKVNAAVVEFVDGIAVVKAFGQAGRAQDRYRRAGDDLARFLSEWAGGMRHLDSLASMIISPPVMLLVALAGGVWLDADPAELVAFVMLAVGLGAPVLALGFGAQAMQVATDAASRVAKLLAAPELPGAAEPRRPAGARVELDGVRFSYDGRTFVLDGIDLVLEPGTVTALVGSSGSGKSTLARLLPRFWDVDEGAIRIGGVDVRDVSEQDLYRQIGFVFQETSMLRTSIGDNIALGRPDATRAEIEAAARAAQIHDRIMSLPRGYDSVVGEDAQLSGGEAQRVTIARAILADTPVLVLDEATAFADPESEAAVQDALSSLVSGRTLLVIAHRLHTIRSADRIVVLAGGRVVESGSHDDLIASGGEYARMWATQTAASEEPA</sequence>
<dbReference type="InterPro" id="IPR011527">
    <property type="entry name" value="ABC1_TM_dom"/>
</dbReference>
<evidence type="ECO:0000256" key="6">
    <source>
        <dbReference type="ARBA" id="ARBA00023136"/>
    </source>
</evidence>
<dbReference type="SMART" id="SM00382">
    <property type="entry name" value="AAA"/>
    <property type="match status" value="1"/>
</dbReference>
<feature type="transmembrane region" description="Helical" evidence="8">
    <location>
        <begin position="80"/>
        <end position="105"/>
    </location>
</feature>